<accession>A0A7J7LU55</accession>
<dbReference type="GO" id="GO:0016020">
    <property type="term" value="C:membrane"/>
    <property type="evidence" value="ECO:0007669"/>
    <property type="project" value="UniProtKB-SubCell"/>
</dbReference>
<dbReference type="AlphaFoldDB" id="A0A7J7LU55"/>
<evidence type="ECO:0000313" key="8">
    <source>
        <dbReference type="Proteomes" id="UP000541444"/>
    </source>
</evidence>
<gene>
    <name evidence="7" type="ORF">GIB67_033431</name>
</gene>
<keyword evidence="2" id="KW-0813">Transport</keyword>
<evidence type="ECO:0000256" key="4">
    <source>
        <dbReference type="ARBA" id="ARBA00022989"/>
    </source>
</evidence>
<sequence length="211" mass="23480">MAEGGVIHKAGKTNFFDCFHLSRSNPYILRLALSAEIGGILFGYDTGIYFSLLLKIIVSMAVAGAIVGTAIGGWMNDSWGRRISILIADVLFAIGAINEIVSLFEYNMWVLQTSGTWRWMLGVAAVPAVIQFTLMMFLPESPHWLYRKHVFLTSFLFYQDRKEEATAIVKKLYPPHEVETKVKALRLSVEAEIAEEGSIGAGNIFTKIKNA</sequence>
<proteinExistence type="predicted"/>
<dbReference type="EMBL" id="JACGCM010002017">
    <property type="protein sequence ID" value="KAF6146072.1"/>
    <property type="molecule type" value="Genomic_DNA"/>
</dbReference>
<evidence type="ECO:0000256" key="1">
    <source>
        <dbReference type="ARBA" id="ARBA00004370"/>
    </source>
</evidence>
<dbReference type="Pfam" id="PF00083">
    <property type="entry name" value="Sugar_tr"/>
    <property type="match status" value="2"/>
</dbReference>
<name>A0A7J7LU55_9MAGN</name>
<dbReference type="InterPro" id="IPR050814">
    <property type="entry name" value="Myo-inositol_Transporter"/>
</dbReference>
<evidence type="ECO:0000313" key="7">
    <source>
        <dbReference type="EMBL" id="KAF6146072.1"/>
    </source>
</evidence>
<dbReference type="Gene3D" id="1.20.1250.20">
    <property type="entry name" value="MFS general substrate transporter like domains"/>
    <property type="match status" value="1"/>
</dbReference>
<dbReference type="Proteomes" id="UP000541444">
    <property type="component" value="Unassembled WGS sequence"/>
</dbReference>
<evidence type="ECO:0000256" key="5">
    <source>
        <dbReference type="ARBA" id="ARBA00023136"/>
    </source>
</evidence>
<organism evidence="7 8">
    <name type="scientific">Kingdonia uniflora</name>
    <dbReference type="NCBI Taxonomy" id="39325"/>
    <lineage>
        <taxon>Eukaryota</taxon>
        <taxon>Viridiplantae</taxon>
        <taxon>Streptophyta</taxon>
        <taxon>Embryophyta</taxon>
        <taxon>Tracheophyta</taxon>
        <taxon>Spermatophyta</taxon>
        <taxon>Magnoliopsida</taxon>
        <taxon>Ranunculales</taxon>
        <taxon>Circaeasteraceae</taxon>
        <taxon>Kingdonia</taxon>
    </lineage>
</organism>
<feature type="transmembrane region" description="Helical" evidence="6">
    <location>
        <begin position="116"/>
        <end position="138"/>
    </location>
</feature>
<dbReference type="InterPro" id="IPR036259">
    <property type="entry name" value="MFS_trans_sf"/>
</dbReference>
<dbReference type="InterPro" id="IPR005828">
    <property type="entry name" value="MFS_sugar_transport-like"/>
</dbReference>
<evidence type="ECO:0008006" key="9">
    <source>
        <dbReference type="Google" id="ProtNLM"/>
    </source>
</evidence>
<keyword evidence="3 6" id="KW-0812">Transmembrane</keyword>
<dbReference type="SUPFAM" id="SSF103473">
    <property type="entry name" value="MFS general substrate transporter"/>
    <property type="match status" value="1"/>
</dbReference>
<dbReference type="PANTHER" id="PTHR48020:SF24">
    <property type="entry name" value="INOSITOL TRANSPORTER 4"/>
    <property type="match status" value="1"/>
</dbReference>
<reference evidence="7 8" key="1">
    <citation type="journal article" date="2020" name="IScience">
        <title>Genome Sequencing of the Endangered Kingdonia uniflora (Circaeasteraceae, Ranunculales) Reveals Potential Mechanisms of Evolutionary Specialization.</title>
        <authorList>
            <person name="Sun Y."/>
            <person name="Deng T."/>
            <person name="Zhang A."/>
            <person name="Moore M.J."/>
            <person name="Landis J.B."/>
            <person name="Lin N."/>
            <person name="Zhang H."/>
            <person name="Zhang X."/>
            <person name="Huang J."/>
            <person name="Zhang X."/>
            <person name="Sun H."/>
            <person name="Wang H."/>
        </authorList>
    </citation>
    <scope>NUCLEOTIDE SEQUENCE [LARGE SCALE GENOMIC DNA]</scope>
    <source>
        <strain evidence="7">TB1705</strain>
        <tissue evidence="7">Leaf</tissue>
    </source>
</reference>
<dbReference type="OrthoDB" id="6339427at2759"/>
<dbReference type="GO" id="GO:0005366">
    <property type="term" value="F:myo-inositol:proton symporter activity"/>
    <property type="evidence" value="ECO:0007669"/>
    <property type="project" value="TreeGrafter"/>
</dbReference>
<evidence type="ECO:0000256" key="3">
    <source>
        <dbReference type="ARBA" id="ARBA00022692"/>
    </source>
</evidence>
<keyword evidence="5 6" id="KW-0472">Membrane</keyword>
<feature type="transmembrane region" description="Helical" evidence="6">
    <location>
        <begin position="50"/>
        <end position="71"/>
    </location>
</feature>
<dbReference type="PANTHER" id="PTHR48020">
    <property type="entry name" value="PROTON MYO-INOSITOL COTRANSPORTER"/>
    <property type="match status" value="1"/>
</dbReference>
<keyword evidence="4 6" id="KW-1133">Transmembrane helix</keyword>
<evidence type="ECO:0000256" key="2">
    <source>
        <dbReference type="ARBA" id="ARBA00022448"/>
    </source>
</evidence>
<comment type="subcellular location">
    <subcellularLocation>
        <location evidence="1">Membrane</location>
    </subcellularLocation>
</comment>
<feature type="transmembrane region" description="Helical" evidence="6">
    <location>
        <begin position="83"/>
        <end position="104"/>
    </location>
</feature>
<comment type="caution">
    <text evidence="7">The sequence shown here is derived from an EMBL/GenBank/DDBJ whole genome shotgun (WGS) entry which is preliminary data.</text>
</comment>
<keyword evidence="8" id="KW-1185">Reference proteome</keyword>
<protein>
    <recommendedName>
        <fullName evidence="9">Major facilitator superfamily (MFS) profile domain-containing protein</fullName>
    </recommendedName>
</protein>
<evidence type="ECO:0000256" key="6">
    <source>
        <dbReference type="SAM" id="Phobius"/>
    </source>
</evidence>